<dbReference type="AlphaFoldDB" id="A0A0A9FAJ1"/>
<reference evidence="1" key="2">
    <citation type="journal article" date="2015" name="Data Brief">
        <title>Shoot transcriptome of the giant reed, Arundo donax.</title>
        <authorList>
            <person name="Barrero R.A."/>
            <person name="Guerrero F.D."/>
            <person name="Moolhuijzen P."/>
            <person name="Goolsby J.A."/>
            <person name="Tidwell J."/>
            <person name="Bellgard S.E."/>
            <person name="Bellgard M.I."/>
        </authorList>
    </citation>
    <scope>NUCLEOTIDE SEQUENCE</scope>
    <source>
        <tissue evidence="1">Shoot tissue taken approximately 20 cm above the soil surface</tissue>
    </source>
</reference>
<organism evidence="1">
    <name type="scientific">Arundo donax</name>
    <name type="common">Giant reed</name>
    <name type="synonym">Donax arundinaceus</name>
    <dbReference type="NCBI Taxonomy" id="35708"/>
    <lineage>
        <taxon>Eukaryota</taxon>
        <taxon>Viridiplantae</taxon>
        <taxon>Streptophyta</taxon>
        <taxon>Embryophyta</taxon>
        <taxon>Tracheophyta</taxon>
        <taxon>Spermatophyta</taxon>
        <taxon>Magnoliopsida</taxon>
        <taxon>Liliopsida</taxon>
        <taxon>Poales</taxon>
        <taxon>Poaceae</taxon>
        <taxon>PACMAD clade</taxon>
        <taxon>Arundinoideae</taxon>
        <taxon>Arundineae</taxon>
        <taxon>Arundo</taxon>
    </lineage>
</organism>
<accession>A0A0A9FAJ1</accession>
<evidence type="ECO:0000313" key="1">
    <source>
        <dbReference type="EMBL" id="JAE09367.1"/>
    </source>
</evidence>
<name>A0A0A9FAJ1_ARUDO</name>
<proteinExistence type="predicted"/>
<dbReference type="EMBL" id="GBRH01188529">
    <property type="protein sequence ID" value="JAE09367.1"/>
    <property type="molecule type" value="Transcribed_RNA"/>
</dbReference>
<protein>
    <submittedName>
        <fullName evidence="1">Uncharacterized protein</fullName>
    </submittedName>
</protein>
<reference evidence="1" key="1">
    <citation type="submission" date="2014-09" db="EMBL/GenBank/DDBJ databases">
        <authorList>
            <person name="Magalhaes I.L.F."/>
            <person name="Oliveira U."/>
            <person name="Santos F.R."/>
            <person name="Vidigal T.H.D.A."/>
            <person name="Brescovit A.D."/>
            <person name="Santos A.J."/>
        </authorList>
    </citation>
    <scope>NUCLEOTIDE SEQUENCE</scope>
    <source>
        <tissue evidence="1">Shoot tissue taken approximately 20 cm above the soil surface</tissue>
    </source>
</reference>
<sequence>MKKNIILVFFMLLKCATSK</sequence>